<evidence type="ECO:0000256" key="6">
    <source>
        <dbReference type="ARBA" id="ARBA00023136"/>
    </source>
</evidence>
<feature type="transmembrane region" description="Helical" evidence="10">
    <location>
        <begin position="43"/>
        <end position="68"/>
    </location>
</feature>
<comment type="subcellular location">
    <subcellularLocation>
        <location evidence="1">Cell membrane</location>
        <topology evidence="1">Multi-pass membrane protein</topology>
    </subcellularLocation>
</comment>
<keyword evidence="7" id="KW-0675">Receptor</keyword>
<dbReference type="AlphaFoldDB" id="A0A1I7YFZ2"/>
<dbReference type="WBParaSite" id="L893_g15973.t1">
    <property type="protein sequence ID" value="L893_g15973.t1"/>
    <property type="gene ID" value="L893_g15973"/>
</dbReference>
<evidence type="ECO:0000256" key="4">
    <source>
        <dbReference type="ARBA" id="ARBA00022989"/>
    </source>
</evidence>
<name>A0A1I7YFZ2_9BILA</name>
<evidence type="ECO:0000256" key="7">
    <source>
        <dbReference type="ARBA" id="ARBA00023170"/>
    </source>
</evidence>
<evidence type="ECO:0000256" key="2">
    <source>
        <dbReference type="ARBA" id="ARBA00022475"/>
    </source>
</evidence>
<dbReference type="InterPro" id="IPR019424">
    <property type="entry name" value="7TM_GPCR_Srsx"/>
</dbReference>
<proteinExistence type="predicted"/>
<keyword evidence="12" id="KW-1185">Reference proteome</keyword>
<keyword evidence="6 10" id="KW-0472">Membrane</keyword>
<keyword evidence="9" id="KW-0807">Transducer</keyword>
<evidence type="ECO:0000256" key="8">
    <source>
        <dbReference type="ARBA" id="ARBA00023180"/>
    </source>
</evidence>
<dbReference type="Proteomes" id="UP000095287">
    <property type="component" value="Unplaced"/>
</dbReference>
<protein>
    <submittedName>
        <fullName evidence="13">G_PROTEIN_RECEP_F1_2 domain-containing protein</fullName>
    </submittedName>
</protein>
<evidence type="ECO:0000256" key="3">
    <source>
        <dbReference type="ARBA" id="ARBA00022692"/>
    </source>
</evidence>
<dbReference type="SUPFAM" id="SSF81321">
    <property type="entry name" value="Family A G protein-coupled receptor-like"/>
    <property type="match status" value="1"/>
</dbReference>
<keyword evidence="2" id="KW-1003">Cell membrane</keyword>
<evidence type="ECO:0000256" key="10">
    <source>
        <dbReference type="SAM" id="Phobius"/>
    </source>
</evidence>
<evidence type="ECO:0000256" key="5">
    <source>
        <dbReference type="ARBA" id="ARBA00023040"/>
    </source>
</evidence>
<dbReference type="Gene3D" id="1.20.1070.10">
    <property type="entry name" value="Rhodopsin 7-helix transmembrane proteins"/>
    <property type="match status" value="1"/>
</dbReference>
<reference evidence="13" key="1">
    <citation type="submission" date="2016-11" db="UniProtKB">
        <authorList>
            <consortium name="WormBaseParasite"/>
        </authorList>
    </citation>
    <scope>IDENTIFICATION</scope>
</reference>
<dbReference type="Pfam" id="PF10320">
    <property type="entry name" value="7TM_GPCR_Srsx"/>
    <property type="match status" value="1"/>
</dbReference>
<evidence type="ECO:0000256" key="1">
    <source>
        <dbReference type="ARBA" id="ARBA00004651"/>
    </source>
</evidence>
<keyword evidence="3 10" id="KW-0812">Transmembrane</keyword>
<keyword evidence="4 10" id="KW-1133">Transmembrane helix</keyword>
<keyword evidence="8" id="KW-0325">Glycoprotein</keyword>
<accession>A0A1I7YFZ2</accession>
<feature type="transmembrane region" description="Helical" evidence="10">
    <location>
        <begin position="129"/>
        <end position="152"/>
    </location>
</feature>
<evidence type="ECO:0000259" key="11">
    <source>
        <dbReference type="PROSITE" id="PS50262"/>
    </source>
</evidence>
<dbReference type="PROSITE" id="PS50262">
    <property type="entry name" value="G_PROTEIN_RECEP_F1_2"/>
    <property type="match status" value="1"/>
</dbReference>
<organism evidence="12 13">
    <name type="scientific">Steinernema glaseri</name>
    <dbReference type="NCBI Taxonomy" id="37863"/>
    <lineage>
        <taxon>Eukaryota</taxon>
        <taxon>Metazoa</taxon>
        <taxon>Ecdysozoa</taxon>
        <taxon>Nematoda</taxon>
        <taxon>Chromadorea</taxon>
        <taxon>Rhabditida</taxon>
        <taxon>Tylenchina</taxon>
        <taxon>Panagrolaimomorpha</taxon>
        <taxon>Strongyloidoidea</taxon>
        <taxon>Steinernematidae</taxon>
        <taxon>Steinernema</taxon>
    </lineage>
</organism>
<sequence>MTSTEFYMIVYSIIGCIVVAVNIPICCLIYFSKALKPSKELILIGGLCLADAVQAMANILSGFQRIILYSRGLENGRENSLRCFVEPFNVLFFFGYHLVGIMTMLVSVDRLVAVLKPTRHEMIFSRRNGILLTIATFSFSALTFVICLFFQIKYTKEMSILCFGSEAYLPYVWEWVHQIRLVPVLVSIALYLPISFKLYKIMKSNTVGRQLYQNRKLISFTKTVGFVSFSALILLVIPDILVTYFKPLVGDYEKAMFILAHSKAIINIFIFTFRHSGLRRTCAFAAKRFCGFVTRNRINLVTVSNIQSMRSVDTH</sequence>
<feature type="domain" description="G-protein coupled receptors family 1 profile" evidence="11">
    <location>
        <begin position="21"/>
        <end position="271"/>
    </location>
</feature>
<feature type="transmembrane region" description="Helical" evidence="10">
    <location>
        <begin position="6"/>
        <end position="31"/>
    </location>
</feature>
<evidence type="ECO:0000256" key="9">
    <source>
        <dbReference type="ARBA" id="ARBA00023224"/>
    </source>
</evidence>
<feature type="transmembrane region" description="Helical" evidence="10">
    <location>
        <begin position="255"/>
        <end position="273"/>
    </location>
</feature>
<evidence type="ECO:0000313" key="13">
    <source>
        <dbReference type="WBParaSite" id="L893_g15973.t1"/>
    </source>
</evidence>
<feature type="transmembrane region" description="Helical" evidence="10">
    <location>
        <begin position="88"/>
        <end position="108"/>
    </location>
</feature>
<dbReference type="PANTHER" id="PTHR24246">
    <property type="entry name" value="OLFACTORY RECEPTOR AND ADENOSINE RECEPTOR"/>
    <property type="match status" value="1"/>
</dbReference>
<keyword evidence="5" id="KW-0297">G-protein coupled receptor</keyword>
<dbReference type="GO" id="GO:0005886">
    <property type="term" value="C:plasma membrane"/>
    <property type="evidence" value="ECO:0007669"/>
    <property type="project" value="UniProtKB-SubCell"/>
</dbReference>
<dbReference type="CDD" id="cd00637">
    <property type="entry name" value="7tm_classA_rhodopsin-like"/>
    <property type="match status" value="1"/>
</dbReference>
<evidence type="ECO:0000313" key="12">
    <source>
        <dbReference type="Proteomes" id="UP000095287"/>
    </source>
</evidence>
<dbReference type="GO" id="GO:0004930">
    <property type="term" value="F:G protein-coupled receptor activity"/>
    <property type="evidence" value="ECO:0007669"/>
    <property type="project" value="UniProtKB-KW"/>
</dbReference>
<dbReference type="PANTHER" id="PTHR24246:SF27">
    <property type="entry name" value="ADENOSINE RECEPTOR, ISOFORM A"/>
    <property type="match status" value="1"/>
</dbReference>
<dbReference type="InterPro" id="IPR017452">
    <property type="entry name" value="GPCR_Rhodpsn_7TM"/>
</dbReference>
<feature type="transmembrane region" description="Helical" evidence="10">
    <location>
        <begin position="220"/>
        <end position="243"/>
    </location>
</feature>